<evidence type="ECO:0000259" key="2">
    <source>
        <dbReference type="Pfam" id="PF00582"/>
    </source>
</evidence>
<dbReference type="EMBL" id="CP003697">
    <property type="protein sequence ID" value="AGF72357.1"/>
    <property type="molecule type" value="Genomic_DNA"/>
</dbReference>
<dbReference type="AlphaFoldDB" id="M1NS98"/>
<dbReference type="InterPro" id="IPR014729">
    <property type="entry name" value="Rossmann-like_a/b/a_fold"/>
</dbReference>
<dbReference type="PATRIC" id="fig|1121362.3.peg.1368"/>
<evidence type="ECO:0000256" key="1">
    <source>
        <dbReference type="ARBA" id="ARBA00008791"/>
    </source>
</evidence>
<dbReference type="PANTHER" id="PTHR46268">
    <property type="entry name" value="STRESS RESPONSE PROTEIN NHAX"/>
    <property type="match status" value="1"/>
</dbReference>
<dbReference type="Gene3D" id="3.40.50.620">
    <property type="entry name" value="HUPs"/>
    <property type="match status" value="1"/>
</dbReference>
<dbReference type="CDD" id="cd00293">
    <property type="entry name" value="USP-like"/>
    <property type="match status" value="1"/>
</dbReference>
<dbReference type="PRINTS" id="PR01438">
    <property type="entry name" value="UNVRSLSTRESS"/>
</dbReference>
<evidence type="ECO:0000313" key="3">
    <source>
        <dbReference type="EMBL" id="AGF72357.1"/>
    </source>
</evidence>
<protein>
    <submittedName>
        <fullName evidence="3">Universal stress protein</fullName>
    </submittedName>
</protein>
<dbReference type="HOGENOM" id="CLU_049301_16_4_11"/>
<dbReference type="InterPro" id="IPR006016">
    <property type="entry name" value="UspA"/>
</dbReference>
<dbReference type="Pfam" id="PF00582">
    <property type="entry name" value="Usp"/>
    <property type="match status" value="1"/>
</dbReference>
<sequence>MVRYSAVAVGTDGSDSSLQAVRTAASLAHVYEAKLVIICAWYSNTGSLLNTPSSETSVLPVVSEDLADEYLAEARSVAESEGATLIESRKVPGAPANVLTTVVDDADIDLLVVGNKGINSLTGRLFGNIPTDVARRSTVDVMIVNTDDPRS</sequence>
<dbReference type="PANTHER" id="PTHR46268:SF6">
    <property type="entry name" value="UNIVERSAL STRESS PROTEIN UP12"/>
    <property type="match status" value="1"/>
</dbReference>
<dbReference type="STRING" id="1121362.A605_06775"/>
<comment type="similarity">
    <text evidence="1">Belongs to the universal stress protein A family.</text>
</comment>
<organism evidence="3 4">
    <name type="scientific">Corynebacterium halotolerans YIM 70093 = DSM 44683</name>
    <dbReference type="NCBI Taxonomy" id="1121362"/>
    <lineage>
        <taxon>Bacteria</taxon>
        <taxon>Bacillati</taxon>
        <taxon>Actinomycetota</taxon>
        <taxon>Actinomycetes</taxon>
        <taxon>Mycobacteriales</taxon>
        <taxon>Corynebacteriaceae</taxon>
        <taxon>Corynebacterium</taxon>
    </lineage>
</organism>
<gene>
    <name evidence="3" type="ORF">A605_06775</name>
</gene>
<dbReference type="KEGG" id="chn:A605_06775"/>
<dbReference type="OrthoDB" id="4420982at2"/>
<dbReference type="RefSeq" id="WP_015400776.1">
    <property type="nucleotide sequence ID" value="NC_020302.1"/>
</dbReference>
<proteinExistence type="inferred from homology"/>
<reference evidence="3 4" key="1">
    <citation type="journal article" date="2012" name="Stand. Genomic Sci.">
        <title>Genome sequence of the halotolerant bacterium Corynebacterium halotolerans type strain YIM 70093(T) (= DSM 44683(T)).</title>
        <authorList>
            <person name="Ruckert C."/>
            <person name="Albersmeier A."/>
            <person name="Al-Dilaimi A."/>
            <person name="Niehaus K."/>
            <person name="Szczepanowski R."/>
            <person name="Kalinowski J."/>
        </authorList>
    </citation>
    <scope>NUCLEOTIDE SEQUENCE [LARGE SCALE GENOMIC DNA]</scope>
    <source>
        <strain evidence="3">YIM 70093</strain>
    </source>
</reference>
<dbReference type="SUPFAM" id="SSF52402">
    <property type="entry name" value="Adenine nucleotide alpha hydrolases-like"/>
    <property type="match status" value="1"/>
</dbReference>
<keyword evidence="4" id="KW-1185">Reference proteome</keyword>
<feature type="domain" description="UspA" evidence="2">
    <location>
        <begin position="4"/>
        <end position="144"/>
    </location>
</feature>
<name>M1NS98_9CORY</name>
<accession>M1NS98</accession>
<dbReference type="Proteomes" id="UP000011723">
    <property type="component" value="Chromosome"/>
</dbReference>
<evidence type="ECO:0000313" key="4">
    <source>
        <dbReference type="Proteomes" id="UP000011723"/>
    </source>
</evidence>
<dbReference type="InterPro" id="IPR006015">
    <property type="entry name" value="Universal_stress_UspA"/>
</dbReference>
<dbReference type="eggNOG" id="COG0589">
    <property type="taxonomic scope" value="Bacteria"/>
</dbReference>